<comment type="caution">
    <text evidence="1">The sequence shown here is derived from an EMBL/GenBank/DDBJ whole genome shotgun (WGS) entry which is preliminary data.</text>
</comment>
<proteinExistence type="predicted"/>
<sequence length="234" mass="27225">MIHPFLKCTFFGLEKCLHYHVGEIALSSVKSCRERRKCNTLFVQKADGVFLARLKKSFIEIGYLEMSGGYGHKDFSRSTWDGCCKLPIGNAYMLEEIGERFRGASCKPFSKISVFSLHTYDNRIELWRMYVPSCGVLQYERTHRATVPICFEDERKYIFDFVVVLWDLRCWLQKFIEVIYKLRDEHNDSDVNVSNLSSGILPPHPFTPQKDKYKKGITTTYAKSEPDSSFVRPD</sequence>
<dbReference type="Proteomes" id="UP000266673">
    <property type="component" value="Unassembled WGS sequence"/>
</dbReference>
<evidence type="ECO:0000313" key="1">
    <source>
        <dbReference type="EMBL" id="RIB22948.1"/>
    </source>
</evidence>
<reference evidence="1 2" key="1">
    <citation type="submission" date="2018-06" db="EMBL/GenBank/DDBJ databases">
        <title>Comparative genomics reveals the genomic features of Rhizophagus irregularis, R. cerebriforme, R. diaphanum and Gigaspora rosea, and their symbiotic lifestyle signature.</title>
        <authorList>
            <person name="Morin E."/>
            <person name="San Clemente H."/>
            <person name="Chen E.C.H."/>
            <person name="De La Providencia I."/>
            <person name="Hainaut M."/>
            <person name="Kuo A."/>
            <person name="Kohler A."/>
            <person name="Murat C."/>
            <person name="Tang N."/>
            <person name="Roy S."/>
            <person name="Loubradou J."/>
            <person name="Henrissat B."/>
            <person name="Grigoriev I.V."/>
            <person name="Corradi N."/>
            <person name="Roux C."/>
            <person name="Martin F.M."/>
        </authorList>
    </citation>
    <scope>NUCLEOTIDE SEQUENCE [LARGE SCALE GENOMIC DNA]</scope>
    <source>
        <strain evidence="1 2">DAOM 194757</strain>
    </source>
</reference>
<protein>
    <submittedName>
        <fullName evidence="1">Uncharacterized protein</fullName>
    </submittedName>
</protein>
<accession>A0A397VM63</accession>
<organism evidence="1 2">
    <name type="scientific">Gigaspora rosea</name>
    <dbReference type="NCBI Taxonomy" id="44941"/>
    <lineage>
        <taxon>Eukaryota</taxon>
        <taxon>Fungi</taxon>
        <taxon>Fungi incertae sedis</taxon>
        <taxon>Mucoromycota</taxon>
        <taxon>Glomeromycotina</taxon>
        <taxon>Glomeromycetes</taxon>
        <taxon>Diversisporales</taxon>
        <taxon>Gigasporaceae</taxon>
        <taxon>Gigaspora</taxon>
    </lineage>
</organism>
<evidence type="ECO:0000313" key="2">
    <source>
        <dbReference type="Proteomes" id="UP000266673"/>
    </source>
</evidence>
<dbReference type="EMBL" id="QKWP01000285">
    <property type="protein sequence ID" value="RIB22948.1"/>
    <property type="molecule type" value="Genomic_DNA"/>
</dbReference>
<keyword evidence="2" id="KW-1185">Reference proteome</keyword>
<dbReference type="OrthoDB" id="2405954at2759"/>
<name>A0A397VM63_9GLOM</name>
<gene>
    <name evidence="1" type="ORF">C2G38_2139984</name>
</gene>
<dbReference type="AlphaFoldDB" id="A0A397VM63"/>